<evidence type="ECO:0000313" key="10">
    <source>
        <dbReference type="Proteomes" id="UP000694523"/>
    </source>
</evidence>
<accession>A0A8C6WMD9</accession>
<dbReference type="Pfam" id="PF03020">
    <property type="entry name" value="LEM"/>
    <property type="match status" value="1"/>
</dbReference>
<evidence type="ECO:0000256" key="6">
    <source>
        <dbReference type="SAM" id="MobiDB-lite"/>
    </source>
</evidence>
<feature type="transmembrane region" description="Helical" evidence="7">
    <location>
        <begin position="172"/>
        <end position="197"/>
    </location>
</feature>
<dbReference type="SMART" id="SM00540">
    <property type="entry name" value="LEM"/>
    <property type="match status" value="1"/>
</dbReference>
<dbReference type="SUPFAM" id="SSF63451">
    <property type="entry name" value="LEM domain"/>
    <property type="match status" value="1"/>
</dbReference>
<dbReference type="GO" id="GO:0005637">
    <property type="term" value="C:nuclear inner membrane"/>
    <property type="evidence" value="ECO:0007669"/>
    <property type="project" value="UniProtKB-SubCell"/>
</dbReference>
<dbReference type="InterPro" id="IPR003887">
    <property type="entry name" value="LEM_dom"/>
</dbReference>
<protein>
    <submittedName>
        <fullName evidence="9">LEM domain containing 3</fullName>
    </submittedName>
</protein>
<evidence type="ECO:0000256" key="3">
    <source>
        <dbReference type="ARBA" id="ARBA00022989"/>
    </source>
</evidence>
<keyword evidence="3 7" id="KW-1133">Transmembrane helix</keyword>
<dbReference type="GO" id="GO:0030514">
    <property type="term" value="P:negative regulation of BMP signaling pathway"/>
    <property type="evidence" value="ECO:0007669"/>
    <property type="project" value="TreeGrafter"/>
</dbReference>
<dbReference type="PANTHER" id="PTHR13428:SF10">
    <property type="entry name" value="INNER NUCLEAR MEMBRANE PROTEIN MAN1"/>
    <property type="match status" value="1"/>
</dbReference>
<dbReference type="Proteomes" id="UP000694523">
    <property type="component" value="Unplaced"/>
</dbReference>
<dbReference type="PROSITE" id="PS50954">
    <property type="entry name" value="LEM"/>
    <property type="match status" value="1"/>
</dbReference>
<evidence type="ECO:0000256" key="2">
    <source>
        <dbReference type="ARBA" id="ARBA00022692"/>
    </source>
</evidence>
<evidence type="ECO:0000313" key="9">
    <source>
        <dbReference type="Ensembl" id="ENSNMLP00000017954.1"/>
    </source>
</evidence>
<dbReference type="InterPro" id="IPR041885">
    <property type="entry name" value="MAN1_winged_helix_dom"/>
</dbReference>
<sequence>MASPQLTDEELFSELKRLGFTPGPVTELTRPVYLKKLKKLREEHPEQQQQRGGLRQSKPQSKTRSAEWTAGQATTTTRTAVFTYIKISILITIPKSVILMNRMFVLAGDFDCGEQQNTSRSLSIEEATAFLQVILNTLILAKSEEPLSDVSEVLRLESTHPRLSFSCRFRRAFFTVITKVLLITAVVGSVWGAVCFVKYRWRREEEENRQMYDMVERIIGEKRFTSVVFKYNAILPGICRKRMKRVWDRAVTFLSANESRVRTETQRIGGADFLVWRWIQPSLSCDKTSLERYLKDLNQ</sequence>
<feature type="domain" description="LEM" evidence="8">
    <location>
        <begin position="1"/>
        <end position="44"/>
    </location>
</feature>
<reference evidence="9" key="1">
    <citation type="submission" date="2025-08" db="UniProtKB">
        <authorList>
            <consortium name="Ensembl"/>
        </authorList>
    </citation>
    <scope>IDENTIFICATION</scope>
</reference>
<dbReference type="AlphaFoldDB" id="A0A8C6WMD9"/>
<organism evidence="9 10">
    <name type="scientific">Neogobius melanostomus</name>
    <name type="common">round goby</name>
    <dbReference type="NCBI Taxonomy" id="47308"/>
    <lineage>
        <taxon>Eukaryota</taxon>
        <taxon>Metazoa</taxon>
        <taxon>Chordata</taxon>
        <taxon>Craniata</taxon>
        <taxon>Vertebrata</taxon>
        <taxon>Euteleostomi</taxon>
        <taxon>Actinopterygii</taxon>
        <taxon>Neopterygii</taxon>
        <taxon>Teleostei</taxon>
        <taxon>Neoteleostei</taxon>
        <taxon>Acanthomorphata</taxon>
        <taxon>Gobiaria</taxon>
        <taxon>Gobiiformes</taxon>
        <taxon>Gobioidei</taxon>
        <taxon>Gobiidae</taxon>
        <taxon>Benthophilinae</taxon>
        <taxon>Neogobiini</taxon>
        <taxon>Neogobius</taxon>
    </lineage>
</organism>
<evidence type="ECO:0000256" key="4">
    <source>
        <dbReference type="ARBA" id="ARBA00023136"/>
    </source>
</evidence>
<dbReference type="InterPro" id="IPR052277">
    <property type="entry name" value="INM_ESCRT-Associated"/>
</dbReference>
<keyword evidence="4 7" id="KW-0472">Membrane</keyword>
<dbReference type="GO" id="GO:0031490">
    <property type="term" value="F:chromatin DNA binding"/>
    <property type="evidence" value="ECO:0007669"/>
    <property type="project" value="TreeGrafter"/>
</dbReference>
<feature type="compositionally biased region" description="Polar residues" evidence="6">
    <location>
        <begin position="47"/>
        <end position="63"/>
    </location>
</feature>
<dbReference type="Gene3D" id="1.10.10.1180">
    <property type="entry name" value="MAN1, winged-helix domain"/>
    <property type="match status" value="1"/>
</dbReference>
<dbReference type="InterPro" id="IPR011015">
    <property type="entry name" value="LEM/LEM-like_dom_sf"/>
</dbReference>
<dbReference type="FunFam" id="1.10.720.40:FF:000001">
    <property type="entry name" value="LEM domain containing 2, isoform CRA_a"/>
    <property type="match status" value="1"/>
</dbReference>
<comment type="subcellular location">
    <subcellularLocation>
        <location evidence="1">Nucleus inner membrane</location>
        <topology evidence="1">Multi-pass membrane protein</topology>
    </subcellularLocation>
</comment>
<reference evidence="9" key="2">
    <citation type="submission" date="2025-09" db="UniProtKB">
        <authorList>
            <consortium name="Ensembl"/>
        </authorList>
    </citation>
    <scope>IDENTIFICATION</scope>
</reference>
<evidence type="ECO:0000256" key="1">
    <source>
        <dbReference type="ARBA" id="ARBA00004473"/>
    </source>
</evidence>
<keyword evidence="2 7" id="KW-0812">Transmembrane</keyword>
<name>A0A8C6WMD9_9GOBI</name>
<evidence type="ECO:0000256" key="7">
    <source>
        <dbReference type="SAM" id="Phobius"/>
    </source>
</evidence>
<keyword evidence="10" id="KW-1185">Reference proteome</keyword>
<dbReference type="PANTHER" id="PTHR13428">
    <property type="entry name" value="INNER NUCLEAR MEMBRANE PROTEIN MAN1 LEM DOMAIN CONTAINING PROTEIN"/>
    <property type="match status" value="1"/>
</dbReference>
<dbReference type="Gene3D" id="1.10.720.40">
    <property type="match status" value="1"/>
</dbReference>
<keyword evidence="5" id="KW-0539">Nucleus</keyword>
<evidence type="ECO:0000259" key="8">
    <source>
        <dbReference type="PROSITE" id="PS50954"/>
    </source>
</evidence>
<dbReference type="GO" id="GO:0006998">
    <property type="term" value="P:nuclear envelope organization"/>
    <property type="evidence" value="ECO:0007669"/>
    <property type="project" value="TreeGrafter"/>
</dbReference>
<evidence type="ECO:0000256" key="5">
    <source>
        <dbReference type="ARBA" id="ARBA00023242"/>
    </source>
</evidence>
<proteinExistence type="predicted"/>
<dbReference type="Ensembl" id="ENSNMLT00000020182.1">
    <property type="protein sequence ID" value="ENSNMLP00000017954.1"/>
    <property type="gene ID" value="ENSNMLG00000011695.1"/>
</dbReference>
<feature type="region of interest" description="Disordered" evidence="6">
    <location>
        <begin position="39"/>
        <end position="71"/>
    </location>
</feature>